<reference evidence="2" key="2">
    <citation type="submission" date="2020-05" db="UniProtKB">
        <authorList>
            <consortium name="EnsemblMetazoa"/>
        </authorList>
    </citation>
    <scope>IDENTIFICATION</scope>
    <source>
        <strain evidence="2">wikel</strain>
    </source>
</reference>
<evidence type="ECO:0000313" key="3">
    <source>
        <dbReference type="Proteomes" id="UP000001555"/>
    </source>
</evidence>
<evidence type="ECO:0000313" key="1">
    <source>
        <dbReference type="EMBL" id="EEC01241.1"/>
    </source>
</evidence>
<dbReference type="VEuPathDB" id="VectorBase:ISCW015925"/>
<protein>
    <submittedName>
        <fullName evidence="1 2">Uncharacterized protein</fullName>
    </submittedName>
</protein>
<dbReference type="EnsemblMetazoa" id="ISCW015925-RA">
    <property type="protein sequence ID" value="ISCW015925-PA"/>
    <property type="gene ID" value="ISCW015925"/>
</dbReference>
<dbReference type="InParanoid" id="B7P3R9"/>
<organism>
    <name type="scientific">Ixodes scapularis</name>
    <name type="common">Black-legged tick</name>
    <name type="synonym">Deer tick</name>
    <dbReference type="NCBI Taxonomy" id="6945"/>
    <lineage>
        <taxon>Eukaryota</taxon>
        <taxon>Metazoa</taxon>
        <taxon>Ecdysozoa</taxon>
        <taxon>Arthropoda</taxon>
        <taxon>Chelicerata</taxon>
        <taxon>Arachnida</taxon>
        <taxon>Acari</taxon>
        <taxon>Parasitiformes</taxon>
        <taxon>Ixodida</taxon>
        <taxon>Ixodoidea</taxon>
        <taxon>Ixodidae</taxon>
        <taxon>Ixodinae</taxon>
        <taxon>Ixodes</taxon>
    </lineage>
</organism>
<sequence>YNLICLFSKKTGSTTLMKLLLPPVGSWQKTSLRVLVKHNEPLVARAHTFTHAHTHTSARNAADCALHIHLLRLFCTRTKRKSSRVENSTQTGYKGKKLKYAFNPF</sequence>
<proteinExistence type="predicted"/>
<dbReference type="VEuPathDB" id="VectorBase:ISCI015925"/>
<feature type="non-terminal residue" evidence="1">
    <location>
        <position position="1"/>
    </location>
</feature>
<reference evidence="1 3" key="1">
    <citation type="submission" date="2008-03" db="EMBL/GenBank/DDBJ databases">
        <title>Annotation of Ixodes scapularis.</title>
        <authorList>
            <consortium name="Ixodes scapularis Genome Project Consortium"/>
            <person name="Caler E."/>
            <person name="Hannick L.I."/>
            <person name="Bidwell S."/>
            <person name="Joardar V."/>
            <person name="Thiagarajan M."/>
            <person name="Amedeo P."/>
            <person name="Galinsky K.J."/>
            <person name="Schobel S."/>
            <person name="Inman J."/>
            <person name="Hostetler J."/>
            <person name="Miller J."/>
            <person name="Hammond M."/>
            <person name="Megy K."/>
            <person name="Lawson D."/>
            <person name="Kodira C."/>
            <person name="Sutton G."/>
            <person name="Meyer J."/>
            <person name="Hill C.A."/>
            <person name="Birren B."/>
            <person name="Nene V."/>
            <person name="Collins F."/>
            <person name="Alarcon-Chaidez F."/>
            <person name="Wikel S."/>
            <person name="Strausberg R."/>
        </authorList>
    </citation>
    <scope>NUCLEOTIDE SEQUENCE [LARGE SCALE GENOMIC DNA]</scope>
    <source>
        <strain evidence="3">Wikel</strain>
        <strain evidence="1">Wikel colony</strain>
    </source>
</reference>
<keyword evidence="3" id="KW-1185">Reference proteome</keyword>
<dbReference type="AlphaFoldDB" id="B7P3R9"/>
<name>B7P3R9_IXOSC</name>
<accession>B7P3R9</accession>
<gene>
    <name evidence="1" type="ORF">IscW_ISCW015925</name>
</gene>
<dbReference type="PaxDb" id="6945-B7P3R9"/>
<evidence type="ECO:0000313" key="2">
    <source>
        <dbReference type="EnsemblMetazoa" id="ISCW015925-PA"/>
    </source>
</evidence>
<dbReference type="EMBL" id="DS630389">
    <property type="protein sequence ID" value="EEC01241.1"/>
    <property type="molecule type" value="Genomic_DNA"/>
</dbReference>
<dbReference type="EMBL" id="ABJB010076611">
    <property type="status" value="NOT_ANNOTATED_CDS"/>
    <property type="molecule type" value="Genomic_DNA"/>
</dbReference>
<dbReference type="Proteomes" id="UP000001555">
    <property type="component" value="Unassembled WGS sequence"/>
</dbReference>
<dbReference type="HOGENOM" id="CLU_2243194_0_0_1"/>